<sequence length="140" mass="15772">MSIVSTCLDFTLLAIAVLERFFTVVYLVVVFSLVTHMQDTQASTRTTEEKARLPVVDAQPPQTQSPSGPSQPGSQNRSLPDVIRVTDNLSEEMASLFGSIQLLTVWMDNMNSELVQLRRGLKRQAQNREARSEARTRTRY</sequence>
<keyword evidence="2" id="KW-0472">Membrane</keyword>
<dbReference type="Proteomes" id="UP000008064">
    <property type="component" value="Unassembled WGS sequence"/>
</dbReference>
<dbReference type="EMBL" id="GL945445">
    <property type="protein sequence ID" value="EGO19078.1"/>
    <property type="molecule type" value="Genomic_DNA"/>
</dbReference>
<organism>
    <name type="scientific">Serpula lacrymans var. lacrymans (strain S7.9)</name>
    <name type="common">Dry rot fungus</name>
    <dbReference type="NCBI Taxonomy" id="578457"/>
    <lineage>
        <taxon>Eukaryota</taxon>
        <taxon>Fungi</taxon>
        <taxon>Dikarya</taxon>
        <taxon>Basidiomycota</taxon>
        <taxon>Agaricomycotina</taxon>
        <taxon>Agaricomycetes</taxon>
        <taxon>Agaricomycetidae</taxon>
        <taxon>Boletales</taxon>
        <taxon>Coniophorineae</taxon>
        <taxon>Serpulaceae</taxon>
        <taxon>Serpula</taxon>
    </lineage>
</organism>
<reference evidence="3" key="1">
    <citation type="submission" date="2011-04" db="EMBL/GenBank/DDBJ databases">
        <title>Evolution of plant cell wall degrading machinery underlies the functional diversity of forest fungi.</title>
        <authorList>
            <consortium name="US DOE Joint Genome Institute (JGI-PGF)"/>
            <person name="Eastwood D.C."/>
            <person name="Floudas D."/>
            <person name="Binder M."/>
            <person name="Majcherczyk A."/>
            <person name="Schneider P."/>
            <person name="Aerts A."/>
            <person name="Asiegbu F.O."/>
            <person name="Baker S.E."/>
            <person name="Barry K."/>
            <person name="Bendiksby M."/>
            <person name="Blumentritt M."/>
            <person name="Coutinho P.M."/>
            <person name="Cullen D."/>
            <person name="Cullen D."/>
            <person name="Gathman A."/>
            <person name="Goodell B."/>
            <person name="Henrissat B."/>
            <person name="Ihrmark K."/>
            <person name="Kauserud H."/>
            <person name="Kohler A."/>
            <person name="LaButti K."/>
            <person name="Lapidus A."/>
            <person name="Lavin J.L."/>
            <person name="Lee Y.-H."/>
            <person name="Lindquist E."/>
            <person name="Lilly W."/>
            <person name="Lucas S."/>
            <person name="Morin E."/>
            <person name="Murat C."/>
            <person name="Oguiza J.A."/>
            <person name="Park J."/>
            <person name="Pisabarro A.G."/>
            <person name="Riley R."/>
            <person name="Rosling A."/>
            <person name="Salamov A."/>
            <person name="Schmidt O."/>
            <person name="Schmutz J."/>
            <person name="Skrede I."/>
            <person name="Stenlid J."/>
            <person name="Wiebenga A."/>
            <person name="Xie X."/>
            <person name="Kues U."/>
            <person name="Hibbett D.S."/>
            <person name="Hoffmeister D."/>
            <person name="Hogberg N."/>
            <person name="Martin F."/>
            <person name="Grigoriev I.V."/>
            <person name="Watkinson S.C."/>
        </authorList>
    </citation>
    <scope>NUCLEOTIDE SEQUENCE</scope>
    <source>
        <strain evidence="3">S7.9</strain>
    </source>
</reference>
<keyword evidence="2" id="KW-1133">Transmembrane helix</keyword>
<feature type="region of interest" description="Disordered" evidence="1">
    <location>
        <begin position="121"/>
        <end position="140"/>
    </location>
</feature>
<dbReference type="KEGG" id="sla:SERLADRAFT_443613"/>
<evidence type="ECO:0000256" key="1">
    <source>
        <dbReference type="SAM" id="MobiDB-lite"/>
    </source>
</evidence>
<feature type="compositionally biased region" description="Low complexity" evidence="1">
    <location>
        <begin position="59"/>
        <end position="75"/>
    </location>
</feature>
<feature type="compositionally biased region" description="Basic and acidic residues" evidence="1">
    <location>
        <begin position="126"/>
        <end position="140"/>
    </location>
</feature>
<dbReference type="RefSeq" id="XP_007324302.1">
    <property type="nucleotide sequence ID" value="XM_007324240.1"/>
</dbReference>
<name>F8PCX9_SERL9</name>
<dbReference type="GeneID" id="18815946"/>
<gene>
    <name evidence="3" type="ORF">SERLADRAFT_443613</name>
</gene>
<keyword evidence="2" id="KW-0812">Transmembrane</keyword>
<dbReference type="AlphaFoldDB" id="F8PCX9"/>
<accession>F8PCX9</accession>
<feature type="transmembrane region" description="Helical" evidence="2">
    <location>
        <begin position="12"/>
        <end position="35"/>
    </location>
</feature>
<evidence type="ECO:0000313" key="3">
    <source>
        <dbReference type="EMBL" id="EGO19078.1"/>
    </source>
</evidence>
<dbReference type="HOGENOM" id="CLU_1836351_0_0_1"/>
<protein>
    <submittedName>
        <fullName evidence="3">Uncharacterized protein</fullName>
    </submittedName>
</protein>
<proteinExistence type="predicted"/>
<feature type="region of interest" description="Disordered" evidence="1">
    <location>
        <begin position="41"/>
        <end position="81"/>
    </location>
</feature>
<evidence type="ECO:0000256" key="2">
    <source>
        <dbReference type="SAM" id="Phobius"/>
    </source>
</evidence>